<name>A0A431VB35_9PROT</name>
<dbReference type="Proteomes" id="UP000277007">
    <property type="component" value="Unassembled WGS sequence"/>
</dbReference>
<dbReference type="InterPro" id="IPR013858">
    <property type="entry name" value="Peptidase_M10B_C"/>
</dbReference>
<dbReference type="PRINTS" id="PR00313">
    <property type="entry name" value="CABNDNGRPT"/>
</dbReference>
<reference evidence="7 8" key="1">
    <citation type="submission" date="2018-12" db="EMBL/GenBank/DDBJ databases">
        <authorList>
            <person name="Yang Y."/>
        </authorList>
    </citation>
    <scope>NUCLEOTIDE SEQUENCE [LARGE SCALE GENOMIC DNA]</scope>
    <source>
        <strain evidence="7 8">L-25-5w-1</strain>
    </source>
</reference>
<dbReference type="OrthoDB" id="223957at2"/>
<evidence type="ECO:0000256" key="5">
    <source>
        <dbReference type="ARBA" id="ARBA00022737"/>
    </source>
</evidence>
<dbReference type="EMBL" id="RXMA01000034">
    <property type="protein sequence ID" value="RTR15536.1"/>
    <property type="molecule type" value="Genomic_DNA"/>
</dbReference>
<proteinExistence type="inferred from homology"/>
<dbReference type="InterPro" id="IPR034033">
    <property type="entry name" value="Serralysin-like"/>
</dbReference>
<comment type="subcellular location">
    <subcellularLocation>
        <location evidence="2">Secreted</location>
    </subcellularLocation>
</comment>
<dbReference type="GO" id="GO:0005615">
    <property type="term" value="C:extracellular space"/>
    <property type="evidence" value="ECO:0007669"/>
    <property type="project" value="InterPro"/>
</dbReference>
<dbReference type="Pfam" id="PF13688">
    <property type="entry name" value="Reprolysin_5"/>
    <property type="match status" value="1"/>
</dbReference>
<dbReference type="InterPro" id="IPR018511">
    <property type="entry name" value="Hemolysin-typ_Ca-bd_CS"/>
</dbReference>
<evidence type="ECO:0000259" key="6">
    <source>
        <dbReference type="SMART" id="SM00235"/>
    </source>
</evidence>
<dbReference type="Pfam" id="PF00353">
    <property type="entry name" value="HemolysinCabind"/>
    <property type="match status" value="1"/>
</dbReference>
<comment type="caution">
    <text evidence="7">The sequence shown here is derived from an EMBL/GenBank/DDBJ whole genome shotgun (WGS) entry which is preliminary data.</text>
</comment>
<keyword evidence="7" id="KW-0378">Hydrolase</keyword>
<evidence type="ECO:0000256" key="2">
    <source>
        <dbReference type="ARBA" id="ARBA00004613"/>
    </source>
</evidence>
<organism evidence="7 8">
    <name type="scientific">Azospirillum griseum</name>
    <dbReference type="NCBI Taxonomy" id="2496639"/>
    <lineage>
        <taxon>Bacteria</taxon>
        <taxon>Pseudomonadati</taxon>
        <taxon>Pseudomonadota</taxon>
        <taxon>Alphaproteobacteria</taxon>
        <taxon>Rhodospirillales</taxon>
        <taxon>Azospirillaceae</taxon>
        <taxon>Azospirillum</taxon>
    </lineage>
</organism>
<dbReference type="PROSITE" id="PS00330">
    <property type="entry name" value="HEMOLYSIN_CALCIUM"/>
    <property type="match status" value="1"/>
</dbReference>
<dbReference type="InterPro" id="IPR006026">
    <property type="entry name" value="Peptidase_Metallo"/>
</dbReference>
<evidence type="ECO:0000256" key="3">
    <source>
        <dbReference type="ARBA" id="ARBA00009490"/>
    </source>
</evidence>
<sequence length="1004" mass="103204">MTIPSADPALLDGALPCACRFCNPAAWRDVSLTAAVEQGDDVAVDPAQGGAFQGAVSASVAALVAPGTPRWGSGSVGTAATVTYSFMESAPSYASTADKTGFAVLSTVQRAAVRLALAAWSEVANIFFVETADSANSGQGGSIRFGSNRQTSSAAYAYYPNGSVYGTGGDVYLANNASTNTSPTAGTYGFLTILHEIGHAIGLKHPGNYDATGSGGTPPYLSTSEDNYRYTLMSYNSHPSLGLNGLATGPALYDIEAAQYLYGANTDTRSGDDRYLFASTTSAVSRAIWDTGGTDTIDASGQTAAVSIDLNAGAFSSIGPNGSGARAVDNVVIAPDVVIENAIGGIGNDILTGNAVGNLLSGGEGNDTLTGGSGDDTLSGGSGLDTAVFSGARASYTIAITGDSAVVSAGGEGTDSLTDIEYALFADARVSLRPASVVVRLGKVRISQSLNMPDLVTATDPAGGTVSGYEIIDNTSGSGRLVLDGVERADGQTLALTPAQFAALTFKASSLTGVDELSVRAYNGVTWSRWSSFTISTVPLNRAPVVQVDRTIPVQAGGAAVALGIATPIDPDGDTMTVRVARLPGSGTIRLANGTTVTATTTLALTDLPGLTYQAAASAVGTSDSFAYTVTDSEQASSTQTITLRALSSAEVTPPFDPLIYLASNPILVTVLGVNEAAAWAHYDAFGRLEGRPTASFDPFAYLAANPDLATAFGANTVAATRHYVTIGFKEGRGTSFDSVDYLVSNPDLLKNFGFDARAAARHYVTLGRTEGRSISFDSLSYLAANPDLAAVFGTDTARAAEHYALNGIREGRSVSFDTLAYLAANPDLARAFGTNTTAAETHYISLGRGESRPTTFDAREYLSAHPDLSAVFGGSAAKATLYAALSNSTTRRDTGFDPLSYLAANPDLAAAFGTDTAAATRHYQALGQAEGRSIRFDALAYLAANSDLYAAFGNNQQQALVHFITYGRTEPRANPIGYSVPNSSSALLVTAPDNPGLLAVGLG</sequence>
<dbReference type="SMART" id="SM00235">
    <property type="entry name" value="ZnMc"/>
    <property type="match status" value="1"/>
</dbReference>
<dbReference type="InterPro" id="IPR001343">
    <property type="entry name" value="Hemolysn_Ca-bd"/>
</dbReference>
<dbReference type="Pfam" id="PF17963">
    <property type="entry name" value="Big_9"/>
    <property type="match status" value="1"/>
</dbReference>
<keyword evidence="5" id="KW-0677">Repeat</keyword>
<keyword evidence="7" id="KW-0482">Metalloprotease</keyword>
<keyword evidence="8" id="KW-1185">Reference proteome</keyword>
<dbReference type="AlphaFoldDB" id="A0A431VB35"/>
<dbReference type="SUPFAM" id="SSF55486">
    <property type="entry name" value="Metalloproteases ('zincins'), catalytic domain"/>
    <property type="match status" value="1"/>
</dbReference>
<evidence type="ECO:0000313" key="7">
    <source>
        <dbReference type="EMBL" id="RTR15536.1"/>
    </source>
</evidence>
<dbReference type="Gene3D" id="3.40.390.10">
    <property type="entry name" value="Collagenase (Catalytic Domain)"/>
    <property type="match status" value="1"/>
</dbReference>
<feature type="domain" description="Peptidase metallopeptidase" evidence="6">
    <location>
        <begin position="67"/>
        <end position="264"/>
    </location>
</feature>
<dbReference type="GO" id="GO:0005509">
    <property type="term" value="F:calcium ion binding"/>
    <property type="evidence" value="ECO:0007669"/>
    <property type="project" value="InterPro"/>
</dbReference>
<dbReference type="InterPro" id="IPR011049">
    <property type="entry name" value="Serralysin-like_metalloprot_C"/>
</dbReference>
<dbReference type="SUPFAM" id="SSF51120">
    <property type="entry name" value="beta-Roll"/>
    <property type="match status" value="1"/>
</dbReference>
<evidence type="ECO:0000313" key="8">
    <source>
        <dbReference type="Proteomes" id="UP000277007"/>
    </source>
</evidence>
<gene>
    <name evidence="7" type="ORF">EJ903_23055</name>
</gene>
<accession>A0A431VB35</accession>
<evidence type="ECO:0000256" key="1">
    <source>
        <dbReference type="ARBA" id="ARBA00001913"/>
    </source>
</evidence>
<dbReference type="GO" id="GO:0008237">
    <property type="term" value="F:metallopeptidase activity"/>
    <property type="evidence" value="ECO:0007669"/>
    <property type="project" value="UniProtKB-KW"/>
</dbReference>
<dbReference type="GO" id="GO:0008270">
    <property type="term" value="F:zinc ion binding"/>
    <property type="evidence" value="ECO:0007669"/>
    <property type="project" value="InterPro"/>
</dbReference>
<dbReference type="GO" id="GO:0006508">
    <property type="term" value="P:proteolysis"/>
    <property type="evidence" value="ECO:0007669"/>
    <property type="project" value="UniProtKB-KW"/>
</dbReference>
<dbReference type="Gene3D" id="2.150.10.10">
    <property type="entry name" value="Serralysin-like metalloprotease, C-terminal"/>
    <property type="match status" value="1"/>
</dbReference>
<dbReference type="Pfam" id="PF08548">
    <property type="entry name" value="Peptidase_M10_C"/>
    <property type="match status" value="1"/>
</dbReference>
<comment type="similarity">
    <text evidence="3">Belongs to the peptidase M10B family.</text>
</comment>
<keyword evidence="7" id="KW-0645">Protease</keyword>
<evidence type="ECO:0000256" key="4">
    <source>
        <dbReference type="ARBA" id="ARBA00022525"/>
    </source>
</evidence>
<keyword evidence="4" id="KW-0964">Secreted</keyword>
<comment type="cofactor">
    <cofactor evidence="1">
        <name>Ca(2+)</name>
        <dbReference type="ChEBI" id="CHEBI:29108"/>
    </cofactor>
</comment>
<dbReference type="CDD" id="cd04277">
    <property type="entry name" value="ZnMc_serralysin_like"/>
    <property type="match status" value="1"/>
</dbReference>
<protein>
    <submittedName>
        <fullName evidence="7">Matrixin family metalloprotease</fullName>
    </submittedName>
</protein>
<dbReference type="InterPro" id="IPR024079">
    <property type="entry name" value="MetalloPept_cat_dom_sf"/>
</dbReference>